<dbReference type="GO" id="GO:0016787">
    <property type="term" value="F:hydrolase activity"/>
    <property type="evidence" value="ECO:0007669"/>
    <property type="project" value="UniProtKB-KW"/>
</dbReference>
<evidence type="ECO:0000259" key="2">
    <source>
        <dbReference type="Pfam" id="PF13472"/>
    </source>
</evidence>
<dbReference type="Pfam" id="PF13472">
    <property type="entry name" value="Lipase_GDSL_2"/>
    <property type="match status" value="1"/>
</dbReference>
<proteinExistence type="predicted"/>
<dbReference type="Gene3D" id="3.10.450.50">
    <property type="match status" value="1"/>
</dbReference>
<dbReference type="InterPro" id="IPR053140">
    <property type="entry name" value="GDSL_Rv0518-like"/>
</dbReference>
<dbReference type="PANTHER" id="PTHR43784:SF2">
    <property type="entry name" value="GDSL-LIKE LIPASE_ACYLHYDROLASE, PUTATIVE (AFU_ORTHOLOGUE AFUA_2G00820)-RELATED"/>
    <property type="match status" value="1"/>
</dbReference>
<evidence type="ECO:0000313" key="4">
    <source>
        <dbReference type="Proteomes" id="UP001501710"/>
    </source>
</evidence>
<feature type="domain" description="SnoaL-like" evidence="1">
    <location>
        <begin position="7"/>
        <end position="91"/>
    </location>
</feature>
<dbReference type="Pfam" id="PF12680">
    <property type="entry name" value="SnoaL_2"/>
    <property type="match status" value="1"/>
</dbReference>
<keyword evidence="3" id="KW-0378">Hydrolase</keyword>
<dbReference type="EMBL" id="BAABAS010000012">
    <property type="protein sequence ID" value="GAA4235378.1"/>
    <property type="molecule type" value="Genomic_DNA"/>
</dbReference>
<evidence type="ECO:0000259" key="1">
    <source>
        <dbReference type="Pfam" id="PF12680"/>
    </source>
</evidence>
<evidence type="ECO:0000313" key="3">
    <source>
        <dbReference type="EMBL" id="GAA4235378.1"/>
    </source>
</evidence>
<name>A0ABP8C874_9ACTN</name>
<comment type="caution">
    <text evidence="3">The sequence shown here is derived from an EMBL/GenBank/DDBJ whole genome shotgun (WGS) entry which is preliminary data.</text>
</comment>
<dbReference type="RefSeq" id="WP_344899258.1">
    <property type="nucleotide sequence ID" value="NZ_BAABAS010000012.1"/>
</dbReference>
<dbReference type="InterPro" id="IPR036514">
    <property type="entry name" value="SGNH_hydro_sf"/>
</dbReference>
<dbReference type="CDD" id="cd01830">
    <property type="entry name" value="XynE_like"/>
    <property type="match status" value="1"/>
</dbReference>
<dbReference type="SUPFAM" id="SSF54427">
    <property type="entry name" value="NTF2-like"/>
    <property type="match status" value="1"/>
</dbReference>
<protein>
    <submittedName>
        <fullName evidence="3">SGNH/GDSL hydrolase family protein</fullName>
    </submittedName>
</protein>
<dbReference type="InterPro" id="IPR037401">
    <property type="entry name" value="SnoaL-like"/>
</dbReference>
<keyword evidence="4" id="KW-1185">Reference proteome</keyword>
<dbReference type="Gene3D" id="3.40.50.1110">
    <property type="entry name" value="SGNH hydrolase"/>
    <property type="match status" value="1"/>
</dbReference>
<dbReference type="InterPro" id="IPR013830">
    <property type="entry name" value="SGNH_hydro"/>
</dbReference>
<dbReference type="Proteomes" id="UP001501710">
    <property type="component" value="Unassembled WGS sequence"/>
</dbReference>
<sequence>MNTTELIQKYLDVWNERDAAVREALMKEVLTEDSVYSDPDYAGLHGHAALSDAIHNAHEKLGDLRFTLDTVIGVHHDRALFRWRLGTAATGYDVVEFSGERVQKRPGLLRMSGWSAAWTTSPQRPGASFAPNWSEEGFRDQSVRQTVRLSVGGDSLRVRLTNRYGTVPLQVAGASVAATAGRAAVRSGTVQELAVDGKPSFAVPPGADLATDPVEFATSAQDAVTITMYLAEPSGPATYHAQALATTFRARGDQLVHSGSEPFTETSQSWYYLSGVDVTGASGDGIMVLGDSLVDGTGGTPDTDHRFPDLLARRLIAARRPRAVLNQGIGGNRVTVDSPSLGDRATVRFDLDVLSQPGVSTVIVLAGINDIAISEIADESPFPVLAPYTEVSADEVIAGHRDMIARARAADLRTVGTTLPPMRGSAFSTARSEAERTTLNTWIRESGEYDAVIDLARAMGDVLAPAHDSGDHLHPSDAGYQAMADAVDLTVL</sequence>
<dbReference type="InterPro" id="IPR032710">
    <property type="entry name" value="NTF2-like_dom_sf"/>
</dbReference>
<feature type="domain" description="SGNH hydrolase-type esterase" evidence="2">
    <location>
        <begin position="288"/>
        <end position="482"/>
    </location>
</feature>
<organism evidence="3 4">
    <name type="scientific">Actinomadura meridiana</name>
    <dbReference type="NCBI Taxonomy" id="559626"/>
    <lineage>
        <taxon>Bacteria</taxon>
        <taxon>Bacillati</taxon>
        <taxon>Actinomycetota</taxon>
        <taxon>Actinomycetes</taxon>
        <taxon>Streptosporangiales</taxon>
        <taxon>Thermomonosporaceae</taxon>
        <taxon>Actinomadura</taxon>
    </lineage>
</organism>
<gene>
    <name evidence="3" type="ORF">GCM10022254_42540</name>
</gene>
<dbReference type="SUPFAM" id="SSF52266">
    <property type="entry name" value="SGNH hydrolase"/>
    <property type="match status" value="1"/>
</dbReference>
<reference evidence="4" key="1">
    <citation type="journal article" date="2019" name="Int. J. Syst. Evol. Microbiol.">
        <title>The Global Catalogue of Microorganisms (GCM) 10K type strain sequencing project: providing services to taxonomists for standard genome sequencing and annotation.</title>
        <authorList>
            <consortium name="The Broad Institute Genomics Platform"/>
            <consortium name="The Broad Institute Genome Sequencing Center for Infectious Disease"/>
            <person name="Wu L."/>
            <person name="Ma J."/>
        </authorList>
    </citation>
    <scope>NUCLEOTIDE SEQUENCE [LARGE SCALE GENOMIC DNA]</scope>
    <source>
        <strain evidence="4">JCM 17440</strain>
    </source>
</reference>
<dbReference type="PANTHER" id="PTHR43784">
    <property type="entry name" value="GDSL-LIKE LIPASE/ACYLHYDROLASE, PUTATIVE (AFU_ORTHOLOGUE AFUA_2G00820)-RELATED"/>
    <property type="match status" value="1"/>
</dbReference>
<accession>A0ABP8C874</accession>